<reference evidence="1 2" key="1">
    <citation type="submission" date="2016-10" db="EMBL/GenBank/DDBJ databases">
        <authorList>
            <person name="de Groot N.N."/>
        </authorList>
    </citation>
    <scope>NUCLEOTIDE SEQUENCE [LARGE SCALE GENOMIC DNA]</scope>
    <source>
        <strain evidence="1 2">CGMCC 4.1859</strain>
    </source>
</reference>
<dbReference type="EMBL" id="FNAX01000021">
    <property type="protein sequence ID" value="SDG50156.1"/>
    <property type="molecule type" value="Genomic_DNA"/>
</dbReference>
<proteinExistence type="predicted"/>
<protein>
    <recommendedName>
        <fullName evidence="3">Glutathionylspermidine synthase</fullName>
    </recommendedName>
</protein>
<evidence type="ECO:0008006" key="3">
    <source>
        <dbReference type="Google" id="ProtNLM"/>
    </source>
</evidence>
<organism evidence="1 2">
    <name type="scientific">Streptomyces griseoaurantiacus</name>
    <dbReference type="NCBI Taxonomy" id="68213"/>
    <lineage>
        <taxon>Bacteria</taxon>
        <taxon>Bacillati</taxon>
        <taxon>Actinomycetota</taxon>
        <taxon>Actinomycetes</taxon>
        <taxon>Kitasatosporales</taxon>
        <taxon>Streptomycetaceae</taxon>
        <taxon>Streptomyces</taxon>
        <taxon>Streptomyces aurantiacus group</taxon>
    </lineage>
</organism>
<evidence type="ECO:0000313" key="2">
    <source>
        <dbReference type="Proteomes" id="UP000198614"/>
    </source>
</evidence>
<gene>
    <name evidence="1" type="ORF">SAMN05216260_12148</name>
</gene>
<name>A0A1G7URP2_9ACTN</name>
<accession>A0A1G7URP2</accession>
<dbReference type="Proteomes" id="UP000198614">
    <property type="component" value="Unassembled WGS sequence"/>
</dbReference>
<evidence type="ECO:0000313" key="1">
    <source>
        <dbReference type="EMBL" id="SDG50156.1"/>
    </source>
</evidence>
<sequence>MQEELGAHPWFAARPFPATRRSHADEIIQVLRHELRDCGTWVHVQPVPLEPFAVSRRSYDELFAASHDLLGLLRRALLEAAPTRQGRLDALEVRPTAHSFPFFVDDDEFELRHCATMARPDVVIGPDGPRFLEFNVSGAFGGPTEAHGFGQAWTRLYGGSVSTPPFTVDDPFAARADLLEEVCAELGLPRTVALVGNRVDRRGETTRYFDGEAAHLRERGFRAEVVEPGDLPGAIGRPGRLRFALALRYFAPADWVSRGESLDTVHALIAAGCVLYPPESSYLVANKRLLAWLSEGRSWMSEGDRRLVHRYLPWTRLAQDGKADWQGEPEDLRRLLLARRESFVLKPAVGMMGRGVVIGRSCAPDRWEAEVARALDARDAIVQQYVEPTRYALEMAADPGTEPYRAPVAPVLSPLLFGGRAGGIYARYYPDGRSGVIGVAQGGAMENVVLPESG</sequence>
<dbReference type="AlphaFoldDB" id="A0A1G7URP2"/>
<dbReference type="SUPFAM" id="SSF56059">
    <property type="entry name" value="Glutathione synthetase ATP-binding domain-like"/>
    <property type="match status" value="1"/>
</dbReference>